<gene>
    <name evidence="2" type="ORF">ATANTOWER_018446</name>
</gene>
<sequence>MSPTSVSPVMINTSSAPEVATAGSETLQEETTSPGGHLETHHCSISLQPVCVEMPVMFLEESSSSSAVVHHSCKDQKSDIKLQTWEQFPAADGGSKGHA</sequence>
<dbReference type="Proteomes" id="UP001345963">
    <property type="component" value="Unassembled WGS sequence"/>
</dbReference>
<evidence type="ECO:0000313" key="3">
    <source>
        <dbReference type="Proteomes" id="UP001345963"/>
    </source>
</evidence>
<accession>A0ABU7B108</accession>
<feature type="compositionally biased region" description="Polar residues" evidence="1">
    <location>
        <begin position="23"/>
        <end position="34"/>
    </location>
</feature>
<reference evidence="2 3" key="1">
    <citation type="submission" date="2021-07" db="EMBL/GenBank/DDBJ databases">
        <authorList>
            <person name="Palmer J.M."/>
        </authorList>
    </citation>
    <scope>NUCLEOTIDE SEQUENCE [LARGE SCALE GENOMIC DNA]</scope>
    <source>
        <strain evidence="2 3">AT_MEX2019</strain>
        <tissue evidence="2">Muscle</tissue>
    </source>
</reference>
<name>A0ABU7B108_9TELE</name>
<comment type="caution">
    <text evidence="2">The sequence shown here is derived from an EMBL/GenBank/DDBJ whole genome shotgun (WGS) entry which is preliminary data.</text>
</comment>
<evidence type="ECO:0000313" key="2">
    <source>
        <dbReference type="EMBL" id="MED6243325.1"/>
    </source>
</evidence>
<keyword evidence="3" id="KW-1185">Reference proteome</keyword>
<proteinExistence type="predicted"/>
<evidence type="ECO:0000256" key="1">
    <source>
        <dbReference type="SAM" id="MobiDB-lite"/>
    </source>
</evidence>
<feature type="compositionally biased region" description="Polar residues" evidence="1">
    <location>
        <begin position="1"/>
        <end position="16"/>
    </location>
</feature>
<organism evidence="2 3">
    <name type="scientific">Ataeniobius toweri</name>
    <dbReference type="NCBI Taxonomy" id="208326"/>
    <lineage>
        <taxon>Eukaryota</taxon>
        <taxon>Metazoa</taxon>
        <taxon>Chordata</taxon>
        <taxon>Craniata</taxon>
        <taxon>Vertebrata</taxon>
        <taxon>Euteleostomi</taxon>
        <taxon>Actinopterygii</taxon>
        <taxon>Neopterygii</taxon>
        <taxon>Teleostei</taxon>
        <taxon>Neoteleostei</taxon>
        <taxon>Acanthomorphata</taxon>
        <taxon>Ovalentaria</taxon>
        <taxon>Atherinomorphae</taxon>
        <taxon>Cyprinodontiformes</taxon>
        <taxon>Goodeidae</taxon>
        <taxon>Ataeniobius</taxon>
    </lineage>
</organism>
<protein>
    <submittedName>
        <fullName evidence="2">Uncharacterized protein</fullName>
    </submittedName>
</protein>
<dbReference type="EMBL" id="JAHUTI010033330">
    <property type="protein sequence ID" value="MED6243325.1"/>
    <property type="molecule type" value="Genomic_DNA"/>
</dbReference>
<feature type="region of interest" description="Disordered" evidence="1">
    <location>
        <begin position="65"/>
        <end position="99"/>
    </location>
</feature>
<feature type="region of interest" description="Disordered" evidence="1">
    <location>
        <begin position="1"/>
        <end position="40"/>
    </location>
</feature>